<dbReference type="RefSeq" id="WP_273189017.1">
    <property type="nucleotide sequence ID" value="NZ_DYUZ01000009.1"/>
</dbReference>
<evidence type="ECO:0000313" key="1">
    <source>
        <dbReference type="EMBL" id="HJG36699.1"/>
    </source>
</evidence>
<dbReference type="InterPro" id="IPR036412">
    <property type="entry name" value="HAD-like_sf"/>
</dbReference>
<organism evidence="1 2">
    <name type="scientific">Enorma phocaeensis</name>
    <dbReference type="NCBI Taxonomy" id="1871019"/>
    <lineage>
        <taxon>Bacteria</taxon>
        <taxon>Bacillati</taxon>
        <taxon>Actinomycetota</taxon>
        <taxon>Coriobacteriia</taxon>
        <taxon>Coriobacteriales</taxon>
        <taxon>Coriobacteriaceae</taxon>
        <taxon>Enorma</taxon>
    </lineage>
</organism>
<dbReference type="Proteomes" id="UP000753256">
    <property type="component" value="Unassembled WGS sequence"/>
</dbReference>
<dbReference type="SUPFAM" id="SSF53271">
    <property type="entry name" value="PRTase-like"/>
    <property type="match status" value="1"/>
</dbReference>
<dbReference type="SUPFAM" id="SSF56784">
    <property type="entry name" value="HAD-like"/>
    <property type="match status" value="1"/>
</dbReference>
<name>A0A921IT00_9ACTN</name>
<proteinExistence type="predicted"/>
<gene>
    <name evidence="1" type="ORF">K8V70_02380</name>
</gene>
<dbReference type="EMBL" id="DYUZ01000009">
    <property type="protein sequence ID" value="HJG36699.1"/>
    <property type="molecule type" value="Genomic_DNA"/>
</dbReference>
<dbReference type="InterPro" id="IPR000836">
    <property type="entry name" value="PRTase_dom"/>
</dbReference>
<evidence type="ECO:0000313" key="2">
    <source>
        <dbReference type="Proteomes" id="UP000753256"/>
    </source>
</evidence>
<reference evidence="1" key="2">
    <citation type="submission" date="2021-09" db="EMBL/GenBank/DDBJ databases">
        <authorList>
            <person name="Gilroy R."/>
        </authorList>
    </citation>
    <scope>NUCLEOTIDE SEQUENCE</scope>
    <source>
        <strain evidence="1">ChiHjej13B12-9602</strain>
    </source>
</reference>
<reference evidence="1" key="1">
    <citation type="journal article" date="2021" name="PeerJ">
        <title>Extensive microbial diversity within the chicken gut microbiome revealed by metagenomics and culture.</title>
        <authorList>
            <person name="Gilroy R."/>
            <person name="Ravi A."/>
            <person name="Getino M."/>
            <person name="Pursley I."/>
            <person name="Horton D.L."/>
            <person name="Alikhan N.F."/>
            <person name="Baker D."/>
            <person name="Gharbi K."/>
            <person name="Hall N."/>
            <person name="Watson M."/>
            <person name="Adriaenssens E.M."/>
            <person name="Foster-Nyarko E."/>
            <person name="Jarju S."/>
            <person name="Secka A."/>
            <person name="Antonio M."/>
            <person name="Oren A."/>
            <person name="Chaudhuri R.R."/>
            <person name="La Ragione R."/>
            <person name="Hildebrand F."/>
            <person name="Pallen M.J."/>
        </authorList>
    </citation>
    <scope>NUCLEOTIDE SEQUENCE</scope>
    <source>
        <strain evidence="1">ChiHjej13B12-9602</strain>
    </source>
</reference>
<sequence length="440" mass="49467">MKKEFQEINLKSMADLYNVMFEGREEPIFYGGFYPVHGQKDEAQWGPFRYVRGLKRETEYDDECYEEYKEQYETDFFQLFEARLVAGAIGIVVIPSSDKDKKNVLTEIVSSTDEVDLLVEGAYDLTESLKRTETKEKAHHGGSRSVEGNASTLMIAPDVLRYDLIVVLDDVVTSGKSFQAVDKLLRDAGFDGQIINFAFARTVSAEAELRFAQDRMGELPDPRPNARTDGRIDAAVLDLDQTLLDDPVLDVAYEADPYRKLPYGLYHDCYKLADLRCSGIPYAIVSNGGRKRLRAVMTTWKVSEAVFGRRFERGEVGWQELPEGVFNAPRVEGQQPYSLSKPCPDGVEQAVRHLVPDAGQASIARIIGLGNTIEDMIAYRAAGIEPALALWGVPTWLRGHAREKWGATHAFESLGDFTDWCKKQDPSRPVDPLDDPDMPF</sequence>
<dbReference type="InterPro" id="IPR023214">
    <property type="entry name" value="HAD_sf"/>
</dbReference>
<dbReference type="CDD" id="cd06223">
    <property type="entry name" value="PRTases_typeI"/>
    <property type="match status" value="1"/>
</dbReference>
<dbReference type="AlphaFoldDB" id="A0A921IT00"/>
<comment type="caution">
    <text evidence="1">The sequence shown here is derived from an EMBL/GenBank/DDBJ whole genome shotgun (WGS) entry which is preliminary data.</text>
</comment>
<dbReference type="Gene3D" id="3.40.50.1000">
    <property type="entry name" value="HAD superfamily/HAD-like"/>
    <property type="match status" value="1"/>
</dbReference>
<dbReference type="InterPro" id="IPR029057">
    <property type="entry name" value="PRTase-like"/>
</dbReference>
<accession>A0A921IT00</accession>
<protein>
    <submittedName>
        <fullName evidence="1">Uncharacterized protein</fullName>
    </submittedName>
</protein>